<feature type="chain" id="PRO_5039044963" evidence="1">
    <location>
        <begin position="20"/>
        <end position="299"/>
    </location>
</feature>
<proteinExistence type="predicted"/>
<feature type="non-terminal residue" evidence="2">
    <location>
        <position position="299"/>
    </location>
</feature>
<dbReference type="SUPFAM" id="SSF48452">
    <property type="entry name" value="TPR-like"/>
    <property type="match status" value="1"/>
</dbReference>
<feature type="signal peptide" evidence="1">
    <location>
        <begin position="1"/>
        <end position="19"/>
    </location>
</feature>
<protein>
    <submittedName>
        <fullName evidence="2">Tetratricopeptide repeat protein</fullName>
    </submittedName>
</protein>
<dbReference type="AlphaFoldDB" id="A0A9D1RH74"/>
<sequence length="299" mass="33554">MKKSLVLAALLLMAAGSFAQTMKVQSAYSDMKNDRLRNAMENIEEACVHEKTKDDAKTWYYAGLIYAKFVELSQSTNEDDQKLLKKQKVKVPIDELADKAQNALIKSIEIEKANKTNEYISVSNGALMVIAGYQLQRAIDVFNEGKYQESIPLLEKTLQAAEVCQYKEVVERAKLIMAMAYDATNQKDKAAELYRELVKGNTKEREAYINLFVYNQQAKEMDKAINVLKKGVKVLPKDSQLKALLASSYISAGNNTEAEKLIQEILALGADNPENLNYVGGIYRDAGDMAKAEEYYNKS</sequence>
<comment type="caution">
    <text evidence="2">The sequence shown here is derived from an EMBL/GenBank/DDBJ whole genome shotgun (WGS) entry which is preliminary data.</text>
</comment>
<accession>A0A9D1RH74</accession>
<organism evidence="2 3">
    <name type="scientific">Candidatus Onthomorpha intestinigallinarum</name>
    <dbReference type="NCBI Taxonomy" id="2840880"/>
    <lineage>
        <taxon>Bacteria</taxon>
        <taxon>Pseudomonadati</taxon>
        <taxon>Bacteroidota</taxon>
        <taxon>Bacteroidia</taxon>
        <taxon>Bacteroidales</taxon>
        <taxon>Candidatus Onthomorpha</taxon>
    </lineage>
</organism>
<dbReference type="InterPro" id="IPR011990">
    <property type="entry name" value="TPR-like_helical_dom_sf"/>
</dbReference>
<gene>
    <name evidence="2" type="ORF">IAC47_07285</name>
</gene>
<evidence type="ECO:0000256" key="1">
    <source>
        <dbReference type="SAM" id="SignalP"/>
    </source>
</evidence>
<reference evidence="2" key="1">
    <citation type="journal article" date="2021" name="PeerJ">
        <title>Extensive microbial diversity within the chicken gut microbiome revealed by metagenomics and culture.</title>
        <authorList>
            <person name="Gilroy R."/>
            <person name="Ravi A."/>
            <person name="Getino M."/>
            <person name="Pursley I."/>
            <person name="Horton D.L."/>
            <person name="Alikhan N.F."/>
            <person name="Baker D."/>
            <person name="Gharbi K."/>
            <person name="Hall N."/>
            <person name="Watson M."/>
            <person name="Adriaenssens E.M."/>
            <person name="Foster-Nyarko E."/>
            <person name="Jarju S."/>
            <person name="Secka A."/>
            <person name="Antonio M."/>
            <person name="Oren A."/>
            <person name="Chaudhuri R.R."/>
            <person name="La Ragione R."/>
            <person name="Hildebrand F."/>
            <person name="Pallen M.J."/>
        </authorList>
    </citation>
    <scope>NUCLEOTIDE SEQUENCE</scope>
    <source>
        <strain evidence="2">Gambia16-930</strain>
    </source>
</reference>
<dbReference type="Gene3D" id="1.25.40.10">
    <property type="entry name" value="Tetratricopeptide repeat domain"/>
    <property type="match status" value="1"/>
</dbReference>
<reference evidence="2" key="2">
    <citation type="submission" date="2021-04" db="EMBL/GenBank/DDBJ databases">
        <authorList>
            <person name="Gilroy R."/>
        </authorList>
    </citation>
    <scope>NUCLEOTIDE SEQUENCE</scope>
    <source>
        <strain evidence="2">Gambia16-930</strain>
    </source>
</reference>
<dbReference type="Pfam" id="PF14559">
    <property type="entry name" value="TPR_19"/>
    <property type="match status" value="1"/>
</dbReference>
<name>A0A9D1RH74_9BACT</name>
<dbReference type="EMBL" id="DXGG01000228">
    <property type="protein sequence ID" value="HIW88053.1"/>
    <property type="molecule type" value="Genomic_DNA"/>
</dbReference>
<keyword evidence="1" id="KW-0732">Signal</keyword>
<evidence type="ECO:0000313" key="3">
    <source>
        <dbReference type="Proteomes" id="UP000824267"/>
    </source>
</evidence>
<evidence type="ECO:0000313" key="2">
    <source>
        <dbReference type="EMBL" id="HIW88053.1"/>
    </source>
</evidence>
<dbReference type="Proteomes" id="UP000824267">
    <property type="component" value="Unassembled WGS sequence"/>
</dbReference>